<dbReference type="InterPro" id="IPR007111">
    <property type="entry name" value="NACHT_NTPase"/>
</dbReference>
<keyword evidence="2" id="KW-0040">ANK repeat</keyword>
<evidence type="ECO:0000313" key="5">
    <source>
        <dbReference type="Proteomes" id="UP000826661"/>
    </source>
</evidence>
<gene>
    <name evidence="4" type="ORF">H0G86_013083</name>
</gene>
<dbReference type="Gene3D" id="3.40.50.300">
    <property type="entry name" value="P-loop containing nucleotide triphosphate hydrolases"/>
    <property type="match status" value="1"/>
</dbReference>
<dbReference type="PANTHER" id="PTHR10039">
    <property type="entry name" value="AMELOGENIN"/>
    <property type="match status" value="1"/>
</dbReference>
<dbReference type="PRINTS" id="PR01415">
    <property type="entry name" value="ANKYRIN"/>
</dbReference>
<feature type="repeat" description="ANK" evidence="2">
    <location>
        <begin position="686"/>
        <end position="718"/>
    </location>
</feature>
<dbReference type="InterPro" id="IPR002110">
    <property type="entry name" value="Ankyrin_rpt"/>
</dbReference>
<feature type="repeat" description="ANK" evidence="2">
    <location>
        <begin position="948"/>
        <end position="972"/>
    </location>
</feature>
<dbReference type="SUPFAM" id="SSF48403">
    <property type="entry name" value="Ankyrin repeat"/>
    <property type="match status" value="1"/>
</dbReference>
<feature type="repeat" description="ANK" evidence="2">
    <location>
        <begin position="721"/>
        <end position="750"/>
    </location>
</feature>
<keyword evidence="5" id="KW-1185">Reference proteome</keyword>
<accession>A0A8G0LUW1</accession>
<organism evidence="4 5">
    <name type="scientific">Trichoderma simmonsii</name>
    <dbReference type="NCBI Taxonomy" id="1491479"/>
    <lineage>
        <taxon>Eukaryota</taxon>
        <taxon>Fungi</taxon>
        <taxon>Dikarya</taxon>
        <taxon>Ascomycota</taxon>
        <taxon>Pezizomycotina</taxon>
        <taxon>Sordariomycetes</taxon>
        <taxon>Hypocreomycetidae</taxon>
        <taxon>Hypocreales</taxon>
        <taxon>Hypocreaceae</taxon>
        <taxon>Trichoderma</taxon>
    </lineage>
</organism>
<evidence type="ECO:0000259" key="3">
    <source>
        <dbReference type="PROSITE" id="PS50837"/>
    </source>
</evidence>
<dbReference type="PANTHER" id="PTHR10039:SF5">
    <property type="entry name" value="NACHT DOMAIN-CONTAINING PROTEIN"/>
    <property type="match status" value="1"/>
</dbReference>
<dbReference type="InterPro" id="IPR027417">
    <property type="entry name" value="P-loop_NTPase"/>
</dbReference>
<feature type="repeat" description="ANK" evidence="2">
    <location>
        <begin position="849"/>
        <end position="878"/>
    </location>
</feature>
<proteinExistence type="predicted"/>
<name>A0A8G0LUW1_9HYPO</name>
<dbReference type="PROSITE" id="PS50088">
    <property type="entry name" value="ANK_REPEAT"/>
    <property type="match status" value="8"/>
</dbReference>
<protein>
    <recommendedName>
        <fullName evidence="3">NACHT domain-containing protein</fullName>
    </recommendedName>
</protein>
<feature type="domain" description="NACHT" evidence="3">
    <location>
        <begin position="115"/>
        <end position="266"/>
    </location>
</feature>
<evidence type="ECO:0000256" key="1">
    <source>
        <dbReference type="ARBA" id="ARBA00022737"/>
    </source>
</evidence>
<feature type="repeat" description="ANK" evidence="2">
    <location>
        <begin position="652"/>
        <end position="684"/>
    </location>
</feature>
<dbReference type="EMBL" id="CP075870">
    <property type="protein sequence ID" value="QYT06221.1"/>
    <property type="molecule type" value="Genomic_DNA"/>
</dbReference>
<dbReference type="Pfam" id="PF25053">
    <property type="entry name" value="DUF7791"/>
    <property type="match status" value="1"/>
</dbReference>
<dbReference type="SUPFAM" id="SSF52540">
    <property type="entry name" value="P-loop containing nucleoside triphosphate hydrolases"/>
    <property type="match status" value="1"/>
</dbReference>
<dbReference type="AlphaFoldDB" id="A0A8G0LUW1"/>
<dbReference type="InterPro" id="IPR056693">
    <property type="entry name" value="DUF7791"/>
</dbReference>
<dbReference type="Pfam" id="PF24883">
    <property type="entry name" value="NPHP3_N"/>
    <property type="match status" value="1"/>
</dbReference>
<dbReference type="Pfam" id="PF12796">
    <property type="entry name" value="Ank_2"/>
    <property type="match status" value="3"/>
</dbReference>
<dbReference type="PROSITE" id="PS50297">
    <property type="entry name" value="ANK_REP_REGION"/>
    <property type="match status" value="6"/>
</dbReference>
<feature type="repeat" description="ANK" evidence="2">
    <location>
        <begin position="785"/>
        <end position="814"/>
    </location>
</feature>
<dbReference type="Proteomes" id="UP000826661">
    <property type="component" value="Chromosome VII"/>
</dbReference>
<feature type="repeat" description="ANK" evidence="2">
    <location>
        <begin position="814"/>
        <end position="846"/>
    </location>
</feature>
<feature type="repeat" description="ANK" evidence="2">
    <location>
        <begin position="882"/>
        <end position="911"/>
    </location>
</feature>
<reference evidence="4 5" key="1">
    <citation type="journal article" date="2021" name="BMC Genomics">
        <title>Telomere-to-telomere genome assembly of asparaginase-producing Trichoderma simmonsii.</title>
        <authorList>
            <person name="Chung D."/>
            <person name="Kwon Y.M."/>
            <person name="Yang Y."/>
        </authorList>
    </citation>
    <scope>NUCLEOTIDE SEQUENCE [LARGE SCALE GENOMIC DNA]</scope>
    <source>
        <strain evidence="4 5">GH-Sj1</strain>
    </source>
</reference>
<keyword evidence="1" id="KW-0677">Repeat</keyword>
<dbReference type="SMART" id="SM00248">
    <property type="entry name" value="ANK"/>
    <property type="match status" value="10"/>
</dbReference>
<dbReference type="PROSITE" id="PS50837">
    <property type="entry name" value="NACHT"/>
    <property type="match status" value="1"/>
</dbReference>
<dbReference type="InterPro" id="IPR056884">
    <property type="entry name" value="NPHP3-like_N"/>
</dbReference>
<dbReference type="Gene3D" id="1.25.40.20">
    <property type="entry name" value="Ankyrin repeat-containing domain"/>
    <property type="match status" value="3"/>
</dbReference>
<dbReference type="InterPro" id="IPR036770">
    <property type="entry name" value="Ankyrin_rpt-contain_sf"/>
</dbReference>
<sequence length="972" mass="108498">MKIHARRRTGATRVRSRSANISGSSFGHHVRILQGNLNIFKDWGNRAISTGDKPSAAVQAQLEEKEKMDCRHSLSFCDIDARLHNISPVQPGTCEWVFELPLFQKWYDQTERDNGLLWIKGNPGTGKSTLMKHIFQYCQTKEKYVIAAYFFNARGAELEQTPLGMLRSLLFQLLEHEPLYYDALLPIFGKKQQDHGMGGWEWREPELKSFFLSEVPKCQSRPLLLIIDALDECSEHDVQNVAEFLQDLSNNAIDAGLTLNICLSSRHYPFIRFNEYQELILEKEEQHDEDIVKYISNNLVIKDETIEEAIREKSSGIFLWVVLVTRILNKAYEDGNPETMKQKLNETPAELGEVFETILKTNNSDKDETILILQCVLFAKRLLTPEEIYFAIIAGTNSQALSRWDSSQVTYDTIRRRIKSSSKGLVEIRRSKNETTLLDHKAFIDGRCRKIRLQRQGQAFTMTSESENEVVQFIHGSVKDFLVRNRRLQRLDPELRPNPIAKSHDRLKDCCLSYLMMESLELQDIEAMESSFPFLEYASRYLFDHAEEATLVGQAELLRILKDDNVFKRVERFHNYFVDYGQDGAPLNLLQTLAARELPKLVGILVDDGVDIDAEGLPCGTALQAAVEFESEETIKILLSKGAKIDPRRVYFGDSTLYKAFQKSNRGILTMLIERGAKLTFSDKLVGASLLHYAIYSGDADAIAMVLDKGAKVNTRAPIGNALCAAAFKGDEDLVEMLLDEGAEVNSRGIHGNSLGYAVLCGRVELAELLLEKGAKVNTPGIIGSPLGTAAYYGQLEIVELLLEKGANINARGLSGSPLELAAFGGHLEIAELLLEKGAKINTQGFFGSPLQSAGLAGHKEVAEMLLNKGANVNARGGLFGNALHAAVINNKKEVVELLLEKGANINARGLIGFARLLAKLYKKFKESQNPHASLGELKGSSTKIYGTAIQAAAAYEHEEILQLLLDKGAKI</sequence>
<evidence type="ECO:0000256" key="2">
    <source>
        <dbReference type="PROSITE-ProRule" id="PRU00023"/>
    </source>
</evidence>
<evidence type="ECO:0000313" key="4">
    <source>
        <dbReference type="EMBL" id="QYT06221.1"/>
    </source>
</evidence>